<feature type="compositionally biased region" description="Basic residues" evidence="1">
    <location>
        <begin position="19"/>
        <end position="29"/>
    </location>
</feature>
<feature type="compositionally biased region" description="Polar residues" evidence="1">
    <location>
        <begin position="258"/>
        <end position="270"/>
    </location>
</feature>
<dbReference type="GO" id="GO:0003700">
    <property type="term" value="F:DNA-binding transcription factor activity"/>
    <property type="evidence" value="ECO:0007669"/>
    <property type="project" value="InterPro"/>
</dbReference>
<evidence type="ECO:0000256" key="1">
    <source>
        <dbReference type="SAM" id="MobiDB-lite"/>
    </source>
</evidence>
<dbReference type="OrthoDB" id="194358at2759"/>
<keyword evidence="4" id="KW-1185">Reference proteome</keyword>
<feature type="domain" description="BZIP" evidence="2">
    <location>
        <begin position="14"/>
        <end position="29"/>
    </location>
</feature>
<protein>
    <recommendedName>
        <fullName evidence="2">BZIP domain-containing protein</fullName>
    </recommendedName>
</protein>
<feature type="compositionally biased region" description="Polar residues" evidence="1">
    <location>
        <begin position="72"/>
        <end position="95"/>
    </location>
</feature>
<proteinExistence type="predicted"/>
<feature type="region of interest" description="Disordered" evidence="1">
    <location>
        <begin position="19"/>
        <end position="49"/>
    </location>
</feature>
<feature type="compositionally biased region" description="Pro residues" evidence="1">
    <location>
        <begin position="293"/>
        <end position="303"/>
    </location>
</feature>
<comment type="caution">
    <text evidence="3">The sequence shown here is derived from an EMBL/GenBank/DDBJ whole genome shotgun (WGS) entry which is preliminary data.</text>
</comment>
<organism evidence="3 4">
    <name type="scientific">Diaporthe helianthi</name>
    <dbReference type="NCBI Taxonomy" id="158607"/>
    <lineage>
        <taxon>Eukaryota</taxon>
        <taxon>Fungi</taxon>
        <taxon>Dikarya</taxon>
        <taxon>Ascomycota</taxon>
        <taxon>Pezizomycotina</taxon>
        <taxon>Sordariomycetes</taxon>
        <taxon>Sordariomycetidae</taxon>
        <taxon>Diaporthales</taxon>
        <taxon>Diaporthaceae</taxon>
        <taxon>Diaporthe</taxon>
    </lineage>
</organism>
<dbReference type="EMBL" id="MAVT02000645">
    <property type="protein sequence ID" value="POS74348.1"/>
    <property type="molecule type" value="Genomic_DNA"/>
</dbReference>
<dbReference type="Proteomes" id="UP000094444">
    <property type="component" value="Unassembled WGS sequence"/>
</dbReference>
<feature type="region of interest" description="Disordered" evidence="1">
    <location>
        <begin position="196"/>
        <end position="341"/>
    </location>
</feature>
<dbReference type="InterPro" id="IPR004827">
    <property type="entry name" value="bZIP"/>
</dbReference>
<evidence type="ECO:0000313" key="4">
    <source>
        <dbReference type="Proteomes" id="UP000094444"/>
    </source>
</evidence>
<feature type="region of interest" description="Disordered" evidence="1">
    <location>
        <begin position="69"/>
        <end position="149"/>
    </location>
</feature>
<dbReference type="InParanoid" id="A0A2P5HVT1"/>
<dbReference type="PROSITE" id="PS00036">
    <property type="entry name" value="BZIP_BASIC"/>
    <property type="match status" value="1"/>
</dbReference>
<evidence type="ECO:0000313" key="3">
    <source>
        <dbReference type="EMBL" id="POS74348.1"/>
    </source>
</evidence>
<sequence length="392" mass="43553">MDEDWTVISDVAVRKRIQNRLAQRKHRQKAQQQANRSKEGDTNTADHPQMTMLHQSPFHQTFLSPTEGKVIDSSTRGENTTRGAASNEYTTNDFTHSIPFAGNPWNPNSGDSRGRRDVERSIETSIRRHVDHTTAPRPHQNWRRTSSSTMAQNVGAGAAQGPGHLHRSGQALPAGLDAMSMYPEAGQWLQQLTPDSPIAEGERRRGPREADPDSSADERDHCCQCGHQKHHKDDRRAAKPTRPHGASQPLPAAGPAPTTFQSRRPSSSSLIREPGIDLAQLTPRSSSSRRESPPPPPPPPPMASGPTQGQSLKRRFSDANAFARNQGQASAQHDGLEESTQYDILRRDEYIEDSQDWPGPKVTKVVIIYMKEREQVARNRNDHGVGTDHDCF</sequence>
<feature type="compositionally biased region" description="Basic and acidic residues" evidence="1">
    <location>
        <begin position="112"/>
        <end position="134"/>
    </location>
</feature>
<gene>
    <name evidence="3" type="ORF">DHEL01_v207262</name>
</gene>
<feature type="compositionally biased region" description="Basic and acidic residues" evidence="1">
    <location>
        <begin position="200"/>
        <end position="222"/>
    </location>
</feature>
<evidence type="ECO:0000259" key="2">
    <source>
        <dbReference type="PROSITE" id="PS00036"/>
    </source>
</evidence>
<dbReference type="AlphaFoldDB" id="A0A2P5HVT1"/>
<reference evidence="3" key="1">
    <citation type="submission" date="2017-09" db="EMBL/GenBank/DDBJ databases">
        <title>Polyketide synthases of a Diaporthe helianthi virulent isolate.</title>
        <authorList>
            <person name="Baroncelli R."/>
        </authorList>
    </citation>
    <scope>NUCLEOTIDE SEQUENCE [LARGE SCALE GENOMIC DNA]</scope>
    <source>
        <strain evidence="3">7/96</strain>
    </source>
</reference>
<name>A0A2P5HVT1_DIAHE</name>
<accession>A0A2P5HVT1</accession>
<feature type="compositionally biased region" description="Basic residues" evidence="1">
    <location>
        <begin position="227"/>
        <end position="242"/>
    </location>
</feature>